<feature type="transmembrane region" description="Helical" evidence="1">
    <location>
        <begin position="145"/>
        <end position="164"/>
    </location>
</feature>
<feature type="transmembrane region" description="Helical" evidence="1">
    <location>
        <begin position="176"/>
        <end position="193"/>
    </location>
</feature>
<organism evidence="2 3">
    <name type="scientific">Cohnella suwonensis</name>
    <dbReference type="NCBI Taxonomy" id="696072"/>
    <lineage>
        <taxon>Bacteria</taxon>
        <taxon>Bacillati</taxon>
        <taxon>Bacillota</taxon>
        <taxon>Bacilli</taxon>
        <taxon>Bacillales</taxon>
        <taxon>Paenibacillaceae</taxon>
        <taxon>Cohnella</taxon>
    </lineage>
</organism>
<feature type="transmembrane region" description="Helical" evidence="1">
    <location>
        <begin position="59"/>
        <end position="79"/>
    </location>
</feature>
<sequence>MSQMGSLHLPIPQGYLKFGGWALAIGGLMGFSGQLLHIGDTPASLGDIPDFVETAVNTHVWLAWASILILMGLPAMYLRQAAGLKWWGWIGLPLLFVGMILEIFHGPFQIFSYPIIYSLVSTDEVLNTVNGYVNNLMVDDYPTTLFVLIPLMPGLFLGLILLGISTIKAKALHRGLGIFVLVVIGLLIAGMFMPEDVNTFSTVHLIFVAFGVVLLREKKAEASVSTGAAA</sequence>
<protein>
    <recommendedName>
        <fullName evidence="4">DUF998 domain-containing protein</fullName>
    </recommendedName>
</protein>
<accession>A0ABW0LYD5</accession>
<dbReference type="Proteomes" id="UP001596105">
    <property type="component" value="Unassembled WGS sequence"/>
</dbReference>
<feature type="transmembrane region" description="Helical" evidence="1">
    <location>
        <begin position="21"/>
        <end position="39"/>
    </location>
</feature>
<keyword evidence="1" id="KW-0472">Membrane</keyword>
<evidence type="ECO:0000256" key="1">
    <source>
        <dbReference type="SAM" id="Phobius"/>
    </source>
</evidence>
<gene>
    <name evidence="2" type="ORF">ACFPPD_18840</name>
</gene>
<name>A0ABW0LYD5_9BACL</name>
<reference evidence="3" key="1">
    <citation type="journal article" date="2019" name="Int. J. Syst. Evol. Microbiol.">
        <title>The Global Catalogue of Microorganisms (GCM) 10K type strain sequencing project: providing services to taxonomists for standard genome sequencing and annotation.</title>
        <authorList>
            <consortium name="The Broad Institute Genomics Platform"/>
            <consortium name="The Broad Institute Genome Sequencing Center for Infectious Disease"/>
            <person name="Wu L."/>
            <person name="Ma J."/>
        </authorList>
    </citation>
    <scope>NUCLEOTIDE SEQUENCE [LARGE SCALE GENOMIC DNA]</scope>
    <source>
        <strain evidence="3">CCUG 57113</strain>
    </source>
</reference>
<keyword evidence="1" id="KW-1133">Transmembrane helix</keyword>
<comment type="caution">
    <text evidence="2">The sequence shown here is derived from an EMBL/GenBank/DDBJ whole genome shotgun (WGS) entry which is preliminary data.</text>
</comment>
<proteinExistence type="predicted"/>
<dbReference type="EMBL" id="JBHSMH010000073">
    <property type="protein sequence ID" value="MFC5470748.1"/>
    <property type="molecule type" value="Genomic_DNA"/>
</dbReference>
<evidence type="ECO:0008006" key="4">
    <source>
        <dbReference type="Google" id="ProtNLM"/>
    </source>
</evidence>
<feature type="transmembrane region" description="Helical" evidence="1">
    <location>
        <begin position="86"/>
        <end position="104"/>
    </location>
</feature>
<keyword evidence="3" id="KW-1185">Reference proteome</keyword>
<feature type="transmembrane region" description="Helical" evidence="1">
    <location>
        <begin position="199"/>
        <end position="215"/>
    </location>
</feature>
<evidence type="ECO:0000313" key="2">
    <source>
        <dbReference type="EMBL" id="MFC5470748.1"/>
    </source>
</evidence>
<evidence type="ECO:0000313" key="3">
    <source>
        <dbReference type="Proteomes" id="UP001596105"/>
    </source>
</evidence>
<dbReference type="RefSeq" id="WP_209751385.1">
    <property type="nucleotide sequence ID" value="NZ_JBHSMH010000073.1"/>
</dbReference>
<keyword evidence="1" id="KW-0812">Transmembrane</keyword>